<evidence type="ECO:0000259" key="16">
    <source>
        <dbReference type="SMART" id="SM00831"/>
    </source>
</evidence>
<evidence type="ECO:0000256" key="6">
    <source>
        <dbReference type="ARBA" id="ARBA00022692"/>
    </source>
</evidence>
<evidence type="ECO:0000256" key="7">
    <source>
        <dbReference type="ARBA" id="ARBA00022723"/>
    </source>
</evidence>
<reference evidence="17 18" key="1">
    <citation type="journal article" date="2009" name="PLoS Pathog.">
        <title>Genomic evidence for the evolution of Streptococcus equi: host restriction, increased virulence, and genetic exchange with human pathogens.</title>
        <authorList>
            <person name="Holden M.T.G."/>
            <person name="Heather Z."/>
            <person name="Paillot R."/>
            <person name="Steward K.F."/>
            <person name="Webb K."/>
            <person name="Ainslie F."/>
            <person name="Jourdan T."/>
            <person name="Bason N.C."/>
            <person name="Holroyd N.E."/>
            <person name="Mungall K."/>
            <person name="Quail M.A."/>
            <person name="Sanders M."/>
            <person name="Simmonds M."/>
            <person name="Willey D."/>
            <person name="Brooks K."/>
            <person name="Aanensen D.M."/>
            <person name="Spratt B.G."/>
            <person name="Jolley K.A."/>
            <person name="Maiden M.C.J."/>
            <person name="Kehoe M."/>
            <person name="Chanter N."/>
            <person name="Bentley S.D."/>
            <person name="Robinson C."/>
            <person name="Maskell D.J."/>
            <person name="Parkhill J."/>
            <person name="Waller A.S."/>
        </authorList>
    </citation>
    <scope>NUCLEOTIDE SEQUENCE [LARGE SCALE GENOMIC DNA]</scope>
    <source>
        <strain evidence="17 18">H70</strain>
    </source>
</reference>
<evidence type="ECO:0000256" key="2">
    <source>
        <dbReference type="ARBA" id="ARBA00005675"/>
    </source>
</evidence>
<accession>C0MD86</accession>
<dbReference type="Proteomes" id="UP000001368">
    <property type="component" value="Chromosome"/>
</dbReference>
<dbReference type="InterPro" id="IPR059000">
    <property type="entry name" value="ATPase_P-type_domA"/>
</dbReference>
<evidence type="ECO:0000256" key="13">
    <source>
        <dbReference type="ARBA" id="ARBA00023136"/>
    </source>
</evidence>
<dbReference type="InterPro" id="IPR036412">
    <property type="entry name" value="HAD-like_sf"/>
</dbReference>
<gene>
    <name evidence="17" type="ordered locus">SZO_06530</name>
</gene>
<dbReference type="eggNOG" id="COG0474">
    <property type="taxonomic scope" value="Bacteria"/>
</dbReference>
<dbReference type="GO" id="GO:0005388">
    <property type="term" value="F:P-type calcium transporter activity"/>
    <property type="evidence" value="ECO:0007669"/>
    <property type="project" value="UniProtKB-EC"/>
</dbReference>
<feature type="transmembrane region" description="Helical" evidence="15">
    <location>
        <begin position="284"/>
        <end position="312"/>
    </location>
</feature>
<feature type="transmembrane region" description="Helical" evidence="15">
    <location>
        <begin position="860"/>
        <end position="879"/>
    </location>
</feature>
<evidence type="ECO:0000256" key="8">
    <source>
        <dbReference type="ARBA" id="ARBA00022741"/>
    </source>
</evidence>
<evidence type="ECO:0000256" key="15">
    <source>
        <dbReference type="SAM" id="Phobius"/>
    </source>
</evidence>
<dbReference type="InterPro" id="IPR004014">
    <property type="entry name" value="ATPase_P-typ_cation-transptr_N"/>
</dbReference>
<dbReference type="InterPro" id="IPR018303">
    <property type="entry name" value="ATPase_P-typ_P_site"/>
</dbReference>
<keyword evidence="8" id="KW-0547">Nucleotide-binding</keyword>
<feature type="domain" description="Cation-transporting P-type ATPase N-terminal" evidence="16">
    <location>
        <begin position="9"/>
        <end position="82"/>
    </location>
</feature>
<keyword evidence="6 15" id="KW-0812">Transmembrane</keyword>
<keyword evidence="10" id="KW-0067">ATP-binding</keyword>
<dbReference type="InterPro" id="IPR008250">
    <property type="entry name" value="ATPase_P-typ_transduc_dom_A_sf"/>
</dbReference>
<dbReference type="Gene3D" id="3.40.1110.10">
    <property type="entry name" value="Calcium-transporting ATPase, cytoplasmic domain N"/>
    <property type="match status" value="1"/>
</dbReference>
<dbReference type="SUPFAM" id="SSF81665">
    <property type="entry name" value="Calcium ATPase, transmembrane domain M"/>
    <property type="match status" value="1"/>
</dbReference>
<comment type="subcellular location">
    <subcellularLocation>
        <location evidence="1">Cell membrane</location>
        <topology evidence="1">Multi-pass membrane protein</topology>
    </subcellularLocation>
</comment>
<dbReference type="Gene3D" id="1.20.1110.10">
    <property type="entry name" value="Calcium-transporting ATPase, transmembrane domain"/>
    <property type="match status" value="1"/>
</dbReference>
<dbReference type="FunFam" id="3.40.50.1000:FF:000028">
    <property type="entry name" value="Calcium-transporting P-type ATPase, putative"/>
    <property type="match status" value="1"/>
</dbReference>
<evidence type="ECO:0000256" key="3">
    <source>
        <dbReference type="ARBA" id="ARBA00012790"/>
    </source>
</evidence>
<dbReference type="PRINTS" id="PR00120">
    <property type="entry name" value="HATPASE"/>
</dbReference>
<keyword evidence="11" id="KW-1278">Translocase</keyword>
<keyword evidence="12 15" id="KW-1133">Transmembrane helix</keyword>
<feature type="transmembrane region" description="Helical" evidence="15">
    <location>
        <begin position="253"/>
        <end position="272"/>
    </location>
</feature>
<keyword evidence="5" id="KW-0109">Calcium transport</keyword>
<dbReference type="NCBIfam" id="TIGR01494">
    <property type="entry name" value="ATPase_P-type"/>
    <property type="match status" value="3"/>
</dbReference>
<dbReference type="PANTHER" id="PTHR42861">
    <property type="entry name" value="CALCIUM-TRANSPORTING ATPASE"/>
    <property type="match status" value="1"/>
</dbReference>
<evidence type="ECO:0000256" key="14">
    <source>
        <dbReference type="ARBA" id="ARBA00048694"/>
    </source>
</evidence>
<dbReference type="GO" id="GO:0005524">
    <property type="term" value="F:ATP binding"/>
    <property type="evidence" value="ECO:0007669"/>
    <property type="project" value="UniProtKB-KW"/>
</dbReference>
<evidence type="ECO:0000256" key="9">
    <source>
        <dbReference type="ARBA" id="ARBA00022837"/>
    </source>
</evidence>
<keyword evidence="5" id="KW-0813">Transport</keyword>
<feature type="transmembrane region" description="Helical" evidence="15">
    <location>
        <begin position="827"/>
        <end position="848"/>
    </location>
</feature>
<dbReference type="GO" id="GO:0005886">
    <property type="term" value="C:plasma membrane"/>
    <property type="evidence" value="ECO:0007669"/>
    <property type="project" value="UniProtKB-SubCell"/>
</dbReference>
<dbReference type="AlphaFoldDB" id="C0MD86"/>
<dbReference type="InterPro" id="IPR023214">
    <property type="entry name" value="HAD_sf"/>
</dbReference>
<protein>
    <recommendedName>
        <fullName evidence="3">P-type Ca(2+) transporter</fullName>
        <ecNumber evidence="3">7.2.2.10</ecNumber>
    </recommendedName>
</protein>
<dbReference type="SUPFAM" id="SSF81653">
    <property type="entry name" value="Calcium ATPase, transduction domain A"/>
    <property type="match status" value="1"/>
</dbReference>
<sequence length="893" mass="97323">MSKEQRHEAFYTQSEETVLAQLESSRKGLTSTEAQQRLAAYGRNELDEGEKRSLFMKFLDQFKDLMIIILVAAAFLSVVTEGMEGLTDAIIILAVVILNAAFGVYQEGQAEAAIEALKSMSSPLARVRRDGHVIEVDSKELVPGDIVLLEAGDVVPADMRLLEVNSLKIEEAALTGESVPVEKDLSREVSADAGIGDRVNMGYQNSNVTYGRGMGVVTNTGMYTEVGHIAGMLANADETDTPLKQNLDNLSKILTYAILVIAAVTFAVGVFLRGQRPLEGLMTSVALAVAAIPEGLPAIVTVVLSLGTQVLAKRNAIIRKLPAVETLGSTEIIASDKTGTLTMNQMTVEKVYTNGALQESSADIAFDNNTLRVMNFANDTKVDPAGKLIGDPTETALVQFGLDHRFDVREALVSEPRVAELPFDSDRKLMSTIHKQADGRYFIAVKGAPDQLLKRVTQIEENGEIRPITEADRQTILATNKDLAKQALRVLMMAYKYTEAVPALETEVIEAELIFSGLVGMIDPERPEAAQAVKVAKEAGIRPIMITGDHQDTAEAIAKRLGIIEEDGLDHVFTGAELNELSDEEFQKVFRQYSVYARVSPEHKVRIVKAWQNEGKVVAMTGDGVNDAPSLKTADIGIGMGITGTEVSKGASDMVLADDNFATIIVAVEEGRKVFSNIQKTIQYLLSANMAEVFTIFLATLFGWDVLQPVHLLWINLVTDTLPAIALGVEPAEPGVMKHKPRGRQSSFFDGGVKEAILYQGALQTILVLGVYGFALMFPEHTSYHDVHADALTMAYVTLGLIQLVHAYNVKSVYQSIFTVGLFKNKLFNYSIPVAFIALMATVVVPGFNKFFHVTHLTLTQWLVVIVGSLLMVVFVEFVKAIQRSLGQDDKAI</sequence>
<dbReference type="SUPFAM" id="SSF56784">
    <property type="entry name" value="HAD-like"/>
    <property type="match status" value="1"/>
</dbReference>
<keyword evidence="5" id="KW-0406">Ion transport</keyword>
<dbReference type="EC" id="7.2.2.10" evidence="3"/>
<dbReference type="Gene3D" id="3.40.50.1000">
    <property type="entry name" value="HAD superfamily/HAD-like"/>
    <property type="match status" value="1"/>
</dbReference>
<dbReference type="GO" id="GO:0046872">
    <property type="term" value="F:metal ion binding"/>
    <property type="evidence" value="ECO:0007669"/>
    <property type="project" value="UniProtKB-KW"/>
</dbReference>
<dbReference type="EMBL" id="FM204884">
    <property type="protein sequence ID" value="CAW98721.1"/>
    <property type="molecule type" value="Genomic_DNA"/>
</dbReference>
<dbReference type="SUPFAM" id="SSF81660">
    <property type="entry name" value="Metal cation-transporting ATPase, ATP-binding domain N"/>
    <property type="match status" value="1"/>
</dbReference>
<evidence type="ECO:0000256" key="11">
    <source>
        <dbReference type="ARBA" id="ARBA00022967"/>
    </source>
</evidence>
<feature type="transmembrane region" description="Helical" evidence="15">
    <location>
        <begin position="756"/>
        <end position="775"/>
    </location>
</feature>
<comment type="similarity">
    <text evidence="2">Belongs to the cation transport ATPase (P-type) (TC 3.A.3) family. Type IIA subfamily.</text>
</comment>
<dbReference type="SFLD" id="SFLDF00027">
    <property type="entry name" value="p-type_atpase"/>
    <property type="match status" value="1"/>
</dbReference>
<dbReference type="PRINTS" id="PR00119">
    <property type="entry name" value="CATATPASE"/>
</dbReference>
<dbReference type="SFLD" id="SFLDS00003">
    <property type="entry name" value="Haloacid_Dehalogenase"/>
    <property type="match status" value="1"/>
</dbReference>
<dbReference type="PROSITE" id="PS00154">
    <property type="entry name" value="ATPASE_E1_E2"/>
    <property type="match status" value="1"/>
</dbReference>
<dbReference type="GO" id="GO:0140352">
    <property type="term" value="P:export from cell"/>
    <property type="evidence" value="ECO:0007669"/>
    <property type="project" value="UniProtKB-ARBA"/>
</dbReference>
<dbReference type="FunFam" id="2.70.150.10:FF:000016">
    <property type="entry name" value="Calcium-transporting P-type ATPase putative"/>
    <property type="match status" value="1"/>
</dbReference>
<dbReference type="Pfam" id="PF00122">
    <property type="entry name" value="E1-E2_ATPase"/>
    <property type="match status" value="1"/>
</dbReference>
<dbReference type="SFLD" id="SFLDG00002">
    <property type="entry name" value="C1.7:_P-type_atpase_like"/>
    <property type="match status" value="1"/>
</dbReference>
<keyword evidence="13 15" id="KW-0472">Membrane</keyword>
<organism evidence="18">
    <name type="scientific">Streptococcus equi subsp. zooepidemicus (strain H70)</name>
    <dbReference type="NCBI Taxonomy" id="553483"/>
    <lineage>
        <taxon>Bacteria</taxon>
        <taxon>Bacillati</taxon>
        <taxon>Bacillota</taxon>
        <taxon>Bacilli</taxon>
        <taxon>Lactobacillales</taxon>
        <taxon>Streptococcaceae</taxon>
        <taxon>Streptococcus</taxon>
    </lineage>
</organism>
<comment type="catalytic activity">
    <reaction evidence="14">
        <text>Ca(2+)(in) + ATP + H2O = Ca(2+)(out) + ADP + phosphate + H(+)</text>
        <dbReference type="Rhea" id="RHEA:18105"/>
        <dbReference type="ChEBI" id="CHEBI:15377"/>
        <dbReference type="ChEBI" id="CHEBI:15378"/>
        <dbReference type="ChEBI" id="CHEBI:29108"/>
        <dbReference type="ChEBI" id="CHEBI:30616"/>
        <dbReference type="ChEBI" id="CHEBI:43474"/>
        <dbReference type="ChEBI" id="CHEBI:456216"/>
        <dbReference type="EC" id="7.2.2.10"/>
    </reaction>
</comment>
<dbReference type="InterPro" id="IPR001757">
    <property type="entry name" value="P_typ_ATPase"/>
</dbReference>
<dbReference type="InterPro" id="IPR023298">
    <property type="entry name" value="ATPase_P-typ_TM_dom_sf"/>
</dbReference>
<dbReference type="CDD" id="cd02089">
    <property type="entry name" value="P-type_ATPase_Ca_prok"/>
    <property type="match status" value="1"/>
</dbReference>
<proteinExistence type="inferred from homology"/>
<dbReference type="InterPro" id="IPR006068">
    <property type="entry name" value="ATPase_P-typ_cation-transptr_C"/>
</dbReference>
<evidence type="ECO:0000256" key="5">
    <source>
        <dbReference type="ARBA" id="ARBA00022568"/>
    </source>
</evidence>
<name>C0MD86_STRS7</name>
<evidence type="ECO:0000313" key="17">
    <source>
        <dbReference type="EMBL" id="CAW98721.1"/>
    </source>
</evidence>
<dbReference type="SMART" id="SM00831">
    <property type="entry name" value="Cation_ATPase_N"/>
    <property type="match status" value="1"/>
</dbReference>
<evidence type="ECO:0000256" key="1">
    <source>
        <dbReference type="ARBA" id="ARBA00004651"/>
    </source>
</evidence>
<keyword evidence="7" id="KW-0479">Metal-binding</keyword>
<keyword evidence="4" id="KW-1003">Cell membrane</keyword>
<dbReference type="Pfam" id="PF00689">
    <property type="entry name" value="Cation_ATPase_C"/>
    <property type="match status" value="1"/>
</dbReference>
<evidence type="ECO:0000256" key="12">
    <source>
        <dbReference type="ARBA" id="ARBA00022989"/>
    </source>
</evidence>
<keyword evidence="9" id="KW-0106">Calcium</keyword>
<dbReference type="KEGG" id="seq:SZO_06530"/>
<feature type="transmembrane region" description="Helical" evidence="15">
    <location>
        <begin position="62"/>
        <end position="80"/>
    </location>
</feature>
<evidence type="ECO:0000256" key="4">
    <source>
        <dbReference type="ARBA" id="ARBA00022475"/>
    </source>
</evidence>
<dbReference type="HOGENOM" id="CLU_002360_3_3_9"/>
<feature type="transmembrane region" description="Helical" evidence="15">
    <location>
        <begin position="86"/>
        <end position="105"/>
    </location>
</feature>
<dbReference type="Pfam" id="PF00690">
    <property type="entry name" value="Cation_ATPase_N"/>
    <property type="match status" value="1"/>
</dbReference>
<evidence type="ECO:0000256" key="10">
    <source>
        <dbReference type="ARBA" id="ARBA00022840"/>
    </source>
</evidence>
<dbReference type="InterPro" id="IPR044492">
    <property type="entry name" value="P_typ_ATPase_HD_dom"/>
</dbReference>
<feature type="transmembrane region" description="Helical" evidence="15">
    <location>
        <begin position="682"/>
        <end position="704"/>
    </location>
</feature>
<dbReference type="GO" id="GO:0016887">
    <property type="term" value="F:ATP hydrolysis activity"/>
    <property type="evidence" value="ECO:0007669"/>
    <property type="project" value="InterPro"/>
</dbReference>
<dbReference type="Gene3D" id="2.70.150.10">
    <property type="entry name" value="Calcium-transporting ATPase, cytoplasmic transduction domain A"/>
    <property type="match status" value="1"/>
</dbReference>
<dbReference type="Pfam" id="PF13246">
    <property type="entry name" value="Cation_ATPase"/>
    <property type="match status" value="1"/>
</dbReference>
<dbReference type="InterPro" id="IPR023299">
    <property type="entry name" value="ATPase_P-typ_cyto_dom_N"/>
</dbReference>
<evidence type="ECO:0000313" key="18">
    <source>
        <dbReference type="Proteomes" id="UP000001368"/>
    </source>
</evidence>